<evidence type="ECO:0000313" key="3">
    <source>
        <dbReference type="Proteomes" id="UP001228636"/>
    </source>
</evidence>
<evidence type="ECO:0000256" key="1">
    <source>
        <dbReference type="SAM" id="MobiDB-lite"/>
    </source>
</evidence>
<dbReference type="EMBL" id="JAUFQH010000005">
    <property type="protein sequence ID" value="MDN3619402.1"/>
    <property type="molecule type" value="Genomic_DNA"/>
</dbReference>
<organism evidence="2 3">
    <name type="scientific">Polaribacter sejongensis</name>
    <dbReference type="NCBI Taxonomy" id="985043"/>
    <lineage>
        <taxon>Bacteria</taxon>
        <taxon>Pseudomonadati</taxon>
        <taxon>Bacteroidota</taxon>
        <taxon>Flavobacteriia</taxon>
        <taxon>Flavobacteriales</taxon>
        <taxon>Flavobacteriaceae</taxon>
    </lineage>
</organism>
<dbReference type="InterPro" id="IPR036388">
    <property type="entry name" value="WH-like_DNA-bd_sf"/>
</dbReference>
<name>A0AAJ1QWK5_9FLAO</name>
<feature type="compositionally biased region" description="Polar residues" evidence="1">
    <location>
        <begin position="154"/>
        <end position="170"/>
    </location>
</feature>
<dbReference type="Proteomes" id="UP001228636">
    <property type="component" value="Unassembled WGS sequence"/>
</dbReference>
<proteinExistence type="predicted"/>
<protein>
    <submittedName>
        <fullName evidence="2">Helix-turn-helix domain-containing protein</fullName>
    </submittedName>
</protein>
<dbReference type="RefSeq" id="WP_261973792.1">
    <property type="nucleotide sequence ID" value="NZ_CP103460.1"/>
</dbReference>
<dbReference type="Gene3D" id="1.10.10.10">
    <property type="entry name" value="Winged helix-like DNA-binding domain superfamily/Winged helix DNA-binding domain"/>
    <property type="match status" value="1"/>
</dbReference>
<sequence>MNKIHNHIKGNFTMIPNELIRHIALSDRARFLYVVLAQKPQEWDFFTKELSNSLGMHPDTFRKYRDELSDSGWITIEEQKTQNCQFKTKIYHINATPEINTEKNLVKTSNQQKERILPSRKNTTAVKNGHGKNHSLNNTNYKQKKNINKNNSKFLENNKNSIRQNPNPRQ</sequence>
<reference evidence="2 3" key="1">
    <citation type="journal article" date="2014" name="Int. J. Syst. Evol. Microbiol.">
        <title>Complete genome sequence of Corynebacterium casei LMG S-19264T (=DSM 44701T), isolated from a smear-ripened cheese.</title>
        <authorList>
            <consortium name="US DOE Joint Genome Institute (JGI-PGF)"/>
            <person name="Walter F."/>
            <person name="Albersmeier A."/>
            <person name="Kalinowski J."/>
            <person name="Ruckert C."/>
        </authorList>
    </citation>
    <scope>NUCLEOTIDE SEQUENCE [LARGE SCALE GENOMIC DNA]</scope>
    <source>
        <strain evidence="2 3">CECT 8670</strain>
    </source>
</reference>
<feature type="region of interest" description="Disordered" evidence="1">
    <location>
        <begin position="107"/>
        <end position="170"/>
    </location>
</feature>
<dbReference type="AlphaFoldDB" id="A0AAJ1QWK5"/>
<evidence type="ECO:0000313" key="2">
    <source>
        <dbReference type="EMBL" id="MDN3619402.1"/>
    </source>
</evidence>
<comment type="caution">
    <text evidence="2">The sequence shown here is derived from an EMBL/GenBank/DDBJ whole genome shotgun (WGS) entry which is preliminary data.</text>
</comment>
<accession>A0AAJ1QWK5</accession>
<gene>
    <name evidence="2" type="ORF">QWY81_08055</name>
</gene>